<sequence length="121" mass="14812">MFNTFLSLMIKQNKRLQWAGHVRHSPNPLMWKVLEENPTGKRPPRRPRLRWNKDVVKKDVEAERVFEWRIHASDTKYWELGCISRWSYTIYTIFTIFFLQWPTYLMNGMVKQNYHHINTCI</sequence>
<proteinExistence type="predicted"/>
<reference evidence="2" key="1">
    <citation type="submission" date="2018-04" db="EMBL/GenBank/DDBJ databases">
        <title>Transcriptome of Schizaphis graminum biotype I.</title>
        <authorList>
            <person name="Scully E.D."/>
            <person name="Geib S.M."/>
            <person name="Palmer N.A."/>
            <person name="Koch K."/>
            <person name="Bradshaw J."/>
            <person name="Heng-Moss T."/>
            <person name="Sarath G."/>
        </authorList>
    </citation>
    <scope>NUCLEOTIDE SEQUENCE</scope>
</reference>
<keyword evidence="1" id="KW-1133">Transmembrane helix</keyword>
<accession>A0A2S2PPP5</accession>
<keyword evidence="1" id="KW-0812">Transmembrane</keyword>
<keyword evidence="1" id="KW-0472">Membrane</keyword>
<feature type="transmembrane region" description="Helical" evidence="1">
    <location>
        <begin position="86"/>
        <end position="105"/>
    </location>
</feature>
<gene>
    <name evidence="2" type="ORF">g.177701</name>
</gene>
<evidence type="ECO:0000256" key="1">
    <source>
        <dbReference type="SAM" id="Phobius"/>
    </source>
</evidence>
<dbReference type="EMBL" id="GGMR01018756">
    <property type="protein sequence ID" value="MBY31375.1"/>
    <property type="molecule type" value="Transcribed_RNA"/>
</dbReference>
<name>A0A2S2PPP5_SCHGA</name>
<protein>
    <submittedName>
        <fullName evidence="2">Uncharacterized protein</fullName>
    </submittedName>
</protein>
<dbReference type="AlphaFoldDB" id="A0A2S2PPP5"/>
<organism evidence="2">
    <name type="scientific">Schizaphis graminum</name>
    <name type="common">Green bug aphid</name>
    <dbReference type="NCBI Taxonomy" id="13262"/>
    <lineage>
        <taxon>Eukaryota</taxon>
        <taxon>Metazoa</taxon>
        <taxon>Ecdysozoa</taxon>
        <taxon>Arthropoda</taxon>
        <taxon>Hexapoda</taxon>
        <taxon>Insecta</taxon>
        <taxon>Pterygota</taxon>
        <taxon>Neoptera</taxon>
        <taxon>Paraneoptera</taxon>
        <taxon>Hemiptera</taxon>
        <taxon>Sternorrhyncha</taxon>
        <taxon>Aphidomorpha</taxon>
        <taxon>Aphidoidea</taxon>
        <taxon>Aphididae</taxon>
        <taxon>Aphidini</taxon>
        <taxon>Schizaphis</taxon>
    </lineage>
</organism>
<evidence type="ECO:0000313" key="2">
    <source>
        <dbReference type="EMBL" id="MBY31375.1"/>
    </source>
</evidence>